<name>A0ABV6RS25_9GAMM</name>
<comment type="caution">
    <text evidence="2">The sequence shown here is derived from an EMBL/GenBank/DDBJ whole genome shotgun (WGS) entry which is preliminary data.</text>
</comment>
<dbReference type="InterPro" id="IPR002750">
    <property type="entry name" value="CobE/GbiG_C"/>
</dbReference>
<evidence type="ECO:0000259" key="1">
    <source>
        <dbReference type="Pfam" id="PF01890"/>
    </source>
</evidence>
<reference evidence="2 3" key="1">
    <citation type="submission" date="2024-09" db="EMBL/GenBank/DDBJ databases">
        <authorList>
            <person name="Sun Q."/>
            <person name="Mori K."/>
        </authorList>
    </citation>
    <scope>NUCLEOTIDE SEQUENCE [LARGE SCALE GENOMIC DNA]</scope>
    <source>
        <strain evidence="2 3">KCTC 23076</strain>
    </source>
</reference>
<accession>A0ABV6RS25</accession>
<dbReference type="Proteomes" id="UP001589896">
    <property type="component" value="Unassembled WGS sequence"/>
</dbReference>
<organism evidence="2 3">
    <name type="scientific">Lysobacter korlensis</name>
    <dbReference type="NCBI Taxonomy" id="553636"/>
    <lineage>
        <taxon>Bacteria</taxon>
        <taxon>Pseudomonadati</taxon>
        <taxon>Pseudomonadota</taxon>
        <taxon>Gammaproteobacteria</taxon>
        <taxon>Lysobacterales</taxon>
        <taxon>Lysobacteraceae</taxon>
        <taxon>Lysobacter</taxon>
    </lineage>
</organism>
<proteinExistence type="predicted"/>
<dbReference type="Gene3D" id="3.30.420.180">
    <property type="entry name" value="CobE/GbiG C-terminal domain"/>
    <property type="match status" value="1"/>
</dbReference>
<dbReference type="EMBL" id="JBHLTG010000004">
    <property type="protein sequence ID" value="MFC0679784.1"/>
    <property type="molecule type" value="Genomic_DNA"/>
</dbReference>
<sequence>MTERLLTLGIGCRRGITVQHVESAVLAALGARSLAQVRQVATIEDKTAEPGLVEFCHRHALPLRGIARDRIAGLAPEAFTESDAASRHVGVRAVSEPCALLGARNGVLVTAKTAYDGVTVAIAMDTLDAGPSIVSASEGVAL</sequence>
<gene>
    <name evidence="2" type="ORF">ACFFGH_18240</name>
</gene>
<evidence type="ECO:0000313" key="3">
    <source>
        <dbReference type="Proteomes" id="UP001589896"/>
    </source>
</evidence>
<protein>
    <submittedName>
        <fullName evidence="2">Cobalamin biosynthesis protein</fullName>
    </submittedName>
</protein>
<dbReference type="RefSeq" id="WP_386670863.1">
    <property type="nucleotide sequence ID" value="NZ_JBHLTG010000004.1"/>
</dbReference>
<dbReference type="InterPro" id="IPR052553">
    <property type="entry name" value="CbiG_hydrolase"/>
</dbReference>
<dbReference type="InterPro" id="IPR036518">
    <property type="entry name" value="CobE/GbiG_C_sf"/>
</dbReference>
<dbReference type="PANTHER" id="PTHR37477:SF1">
    <property type="entry name" value="COBALT-PRECORRIN-5A HYDROLASE"/>
    <property type="match status" value="1"/>
</dbReference>
<keyword evidence="3" id="KW-1185">Reference proteome</keyword>
<dbReference type="SUPFAM" id="SSF159664">
    <property type="entry name" value="CobE/GbiG C-terminal domain-like"/>
    <property type="match status" value="1"/>
</dbReference>
<feature type="domain" description="CobE/GbiG C-terminal" evidence="1">
    <location>
        <begin position="6"/>
        <end position="123"/>
    </location>
</feature>
<evidence type="ECO:0000313" key="2">
    <source>
        <dbReference type="EMBL" id="MFC0679784.1"/>
    </source>
</evidence>
<dbReference type="Pfam" id="PF01890">
    <property type="entry name" value="CbiG_C"/>
    <property type="match status" value="1"/>
</dbReference>
<dbReference type="PANTHER" id="PTHR37477">
    <property type="entry name" value="COBALT-PRECORRIN-5A HYDROLASE"/>
    <property type="match status" value="1"/>
</dbReference>